<dbReference type="Proteomes" id="UP001153954">
    <property type="component" value="Unassembled WGS sequence"/>
</dbReference>
<dbReference type="Gene3D" id="3.30.420.10">
    <property type="entry name" value="Ribonuclease H-like superfamily/Ribonuclease H"/>
    <property type="match status" value="1"/>
</dbReference>
<dbReference type="InterPro" id="IPR036397">
    <property type="entry name" value="RNaseH_sf"/>
</dbReference>
<gene>
    <name evidence="1" type="ORF">EEDITHA_LOCUS22662</name>
</gene>
<dbReference type="GO" id="GO:0003676">
    <property type="term" value="F:nucleic acid binding"/>
    <property type="evidence" value="ECO:0007669"/>
    <property type="project" value="InterPro"/>
</dbReference>
<dbReference type="EMBL" id="CAKOGL010000033">
    <property type="protein sequence ID" value="CAH2108755.1"/>
    <property type="molecule type" value="Genomic_DNA"/>
</dbReference>
<sequence>MHDNARRQHLAEVEIPVMAWLVRSADLNPIEHLWDELKKKVSARNAPPTSLRELQTTIKEEWDSILQEFIKKNSTMKHRMKAVIQARGVNTSY</sequence>
<organism evidence="1 2">
    <name type="scientific">Euphydryas editha</name>
    <name type="common">Edith's checkerspot</name>
    <dbReference type="NCBI Taxonomy" id="104508"/>
    <lineage>
        <taxon>Eukaryota</taxon>
        <taxon>Metazoa</taxon>
        <taxon>Ecdysozoa</taxon>
        <taxon>Arthropoda</taxon>
        <taxon>Hexapoda</taxon>
        <taxon>Insecta</taxon>
        <taxon>Pterygota</taxon>
        <taxon>Neoptera</taxon>
        <taxon>Endopterygota</taxon>
        <taxon>Lepidoptera</taxon>
        <taxon>Glossata</taxon>
        <taxon>Ditrysia</taxon>
        <taxon>Papilionoidea</taxon>
        <taxon>Nymphalidae</taxon>
        <taxon>Nymphalinae</taxon>
        <taxon>Euphydryas</taxon>
    </lineage>
</organism>
<evidence type="ECO:0008006" key="3">
    <source>
        <dbReference type="Google" id="ProtNLM"/>
    </source>
</evidence>
<accession>A0AAU9VEM9</accession>
<dbReference type="AlphaFoldDB" id="A0AAU9VEM9"/>
<keyword evidence="2" id="KW-1185">Reference proteome</keyword>
<proteinExistence type="predicted"/>
<reference evidence="1" key="1">
    <citation type="submission" date="2022-03" db="EMBL/GenBank/DDBJ databases">
        <authorList>
            <person name="Tunstrom K."/>
        </authorList>
    </citation>
    <scope>NUCLEOTIDE SEQUENCE</scope>
</reference>
<protein>
    <recommendedName>
        <fullName evidence="3">Tc1-like transposase DDE domain-containing protein</fullName>
    </recommendedName>
</protein>
<comment type="caution">
    <text evidence="1">The sequence shown here is derived from an EMBL/GenBank/DDBJ whole genome shotgun (WGS) entry which is preliminary data.</text>
</comment>
<evidence type="ECO:0000313" key="1">
    <source>
        <dbReference type="EMBL" id="CAH2108755.1"/>
    </source>
</evidence>
<evidence type="ECO:0000313" key="2">
    <source>
        <dbReference type="Proteomes" id="UP001153954"/>
    </source>
</evidence>
<name>A0AAU9VEM9_EUPED</name>